<feature type="domain" description="FAD-binding PCMH-type" evidence="6">
    <location>
        <begin position="41"/>
        <end position="253"/>
    </location>
</feature>
<dbReference type="PROSITE" id="PS51387">
    <property type="entry name" value="FAD_PCMH"/>
    <property type="match status" value="1"/>
</dbReference>
<evidence type="ECO:0000259" key="6">
    <source>
        <dbReference type="PROSITE" id="PS51387"/>
    </source>
</evidence>
<sequence length="364" mass="40156">MACVDLRKILTDPKNVWSPQTSVRFPDDKDFVNVTERWTTFNPPTFAAAISPATEDDVIKAIKLARLHDIPFLATGARHGYSPTLGRLKGGLALDLSQINMVDIDHTAGILTVGGGTSLSQLFDPLDEAGYEILPPLLIYKTQILASLVYLGPESEAREAAKPILELNPPIKNLAVVPWSKLLATHGFGFDAAVNAKNIVRAIYGSNTRQISASTYDKVFAKMQAFYAANPDARTSLVELEIFPNQATAAVPHDRTSYPWRDAQGYMLPFFMWTERGGKTEEIVKKFGPDLRRDFVAASGYPDLQVTIPYAFGDETLEQIYGPDKLPRLSALKKAWDPDNVFAYLHPLPTEYPKTAKGKVSSTP</sequence>
<evidence type="ECO:0000256" key="4">
    <source>
        <dbReference type="ARBA" id="ARBA00022827"/>
    </source>
</evidence>
<keyword evidence="5" id="KW-0560">Oxidoreductase</keyword>
<dbReference type="EMBL" id="JAKJXP020000004">
    <property type="protein sequence ID" value="KAK7756973.1"/>
    <property type="molecule type" value="Genomic_DNA"/>
</dbReference>
<keyword evidence="3" id="KW-0285">Flavoprotein</keyword>
<name>A0AAN9UZ45_9PEZI</name>
<protein>
    <recommendedName>
        <fullName evidence="6">FAD-binding PCMH-type domain-containing protein</fullName>
    </recommendedName>
</protein>
<comment type="similarity">
    <text evidence="2">Belongs to the oxygen-dependent FAD-linked oxidoreductase family.</text>
</comment>
<evidence type="ECO:0000256" key="3">
    <source>
        <dbReference type="ARBA" id="ARBA00022630"/>
    </source>
</evidence>
<comment type="caution">
    <text evidence="7">The sequence shown here is derived from an EMBL/GenBank/DDBJ whole genome shotgun (WGS) entry which is preliminary data.</text>
</comment>
<comment type="cofactor">
    <cofactor evidence="1">
        <name>FAD</name>
        <dbReference type="ChEBI" id="CHEBI:57692"/>
    </cofactor>
</comment>
<dbReference type="Pfam" id="PF08031">
    <property type="entry name" value="BBE"/>
    <property type="match status" value="1"/>
</dbReference>
<proteinExistence type="inferred from homology"/>
<evidence type="ECO:0000313" key="8">
    <source>
        <dbReference type="Proteomes" id="UP001320420"/>
    </source>
</evidence>
<evidence type="ECO:0000256" key="5">
    <source>
        <dbReference type="ARBA" id="ARBA00023002"/>
    </source>
</evidence>
<evidence type="ECO:0000256" key="2">
    <source>
        <dbReference type="ARBA" id="ARBA00005466"/>
    </source>
</evidence>
<keyword evidence="4" id="KW-0274">FAD</keyword>
<dbReference type="Proteomes" id="UP001320420">
    <property type="component" value="Unassembled WGS sequence"/>
</dbReference>
<dbReference type="InterPro" id="IPR012951">
    <property type="entry name" value="BBE"/>
</dbReference>
<dbReference type="GO" id="GO:0071949">
    <property type="term" value="F:FAD binding"/>
    <property type="evidence" value="ECO:0007669"/>
    <property type="project" value="InterPro"/>
</dbReference>
<organism evidence="7 8">
    <name type="scientific">Diatrype stigma</name>
    <dbReference type="NCBI Taxonomy" id="117547"/>
    <lineage>
        <taxon>Eukaryota</taxon>
        <taxon>Fungi</taxon>
        <taxon>Dikarya</taxon>
        <taxon>Ascomycota</taxon>
        <taxon>Pezizomycotina</taxon>
        <taxon>Sordariomycetes</taxon>
        <taxon>Xylariomycetidae</taxon>
        <taxon>Xylariales</taxon>
        <taxon>Diatrypaceae</taxon>
        <taxon>Diatrype</taxon>
    </lineage>
</organism>
<evidence type="ECO:0000256" key="1">
    <source>
        <dbReference type="ARBA" id="ARBA00001974"/>
    </source>
</evidence>
<dbReference type="Gene3D" id="3.30.465.10">
    <property type="match status" value="2"/>
</dbReference>
<dbReference type="InterPro" id="IPR016169">
    <property type="entry name" value="FAD-bd_PCMH_sub2"/>
</dbReference>
<dbReference type="GO" id="GO:0016491">
    <property type="term" value="F:oxidoreductase activity"/>
    <property type="evidence" value="ECO:0007669"/>
    <property type="project" value="UniProtKB-KW"/>
</dbReference>
<dbReference type="AlphaFoldDB" id="A0AAN9UZ45"/>
<dbReference type="InterPro" id="IPR050416">
    <property type="entry name" value="FAD-linked_Oxidoreductase"/>
</dbReference>
<dbReference type="PANTHER" id="PTHR42973:SF9">
    <property type="entry name" value="FAD-BINDING PCMH-TYPE DOMAIN-CONTAINING PROTEIN-RELATED"/>
    <property type="match status" value="1"/>
</dbReference>
<keyword evidence="8" id="KW-1185">Reference proteome</keyword>
<dbReference type="SUPFAM" id="SSF56176">
    <property type="entry name" value="FAD-binding/transporter-associated domain-like"/>
    <property type="match status" value="1"/>
</dbReference>
<dbReference type="InterPro" id="IPR036318">
    <property type="entry name" value="FAD-bd_PCMH-like_sf"/>
</dbReference>
<dbReference type="Gene3D" id="3.40.462.20">
    <property type="match status" value="1"/>
</dbReference>
<gene>
    <name evidence="7" type="ORF">SLS62_000989</name>
</gene>
<reference evidence="7 8" key="1">
    <citation type="submission" date="2024-02" db="EMBL/GenBank/DDBJ databases">
        <title>De novo assembly and annotation of 12 fungi associated with fruit tree decline syndrome in Ontario, Canada.</title>
        <authorList>
            <person name="Sulman M."/>
            <person name="Ellouze W."/>
            <person name="Ilyukhin E."/>
        </authorList>
    </citation>
    <scope>NUCLEOTIDE SEQUENCE [LARGE SCALE GENOMIC DNA]</scope>
    <source>
        <strain evidence="7 8">M11/M66-122</strain>
    </source>
</reference>
<dbReference type="PANTHER" id="PTHR42973">
    <property type="entry name" value="BINDING OXIDOREDUCTASE, PUTATIVE (AFU_ORTHOLOGUE AFUA_1G17690)-RELATED"/>
    <property type="match status" value="1"/>
</dbReference>
<dbReference type="Pfam" id="PF01565">
    <property type="entry name" value="FAD_binding_4"/>
    <property type="match status" value="1"/>
</dbReference>
<dbReference type="InterPro" id="IPR016166">
    <property type="entry name" value="FAD-bd_PCMH"/>
</dbReference>
<evidence type="ECO:0000313" key="7">
    <source>
        <dbReference type="EMBL" id="KAK7756973.1"/>
    </source>
</evidence>
<dbReference type="InterPro" id="IPR006094">
    <property type="entry name" value="Oxid_FAD_bind_N"/>
</dbReference>
<accession>A0AAN9UZ45</accession>